<reference evidence="3" key="2">
    <citation type="submission" date="2020-08" db="EMBL/GenBank/DDBJ databases">
        <authorList>
            <person name="Chen M."/>
            <person name="Teng W."/>
            <person name="Zhao L."/>
            <person name="Hu C."/>
            <person name="Zhou Y."/>
            <person name="Han B."/>
            <person name="Song L."/>
            <person name="Shu W."/>
        </authorList>
    </citation>
    <scope>NUCLEOTIDE SEQUENCE</scope>
    <source>
        <strain evidence="3">FACHB-1277</strain>
    </source>
</reference>
<dbReference type="RefSeq" id="WP_190350369.1">
    <property type="nucleotide sequence ID" value="NZ_JACJPY010000017.1"/>
</dbReference>
<organism evidence="3 4">
    <name type="scientific">Pseudanabaena cinerea FACHB-1277</name>
    <dbReference type="NCBI Taxonomy" id="2949581"/>
    <lineage>
        <taxon>Bacteria</taxon>
        <taxon>Bacillati</taxon>
        <taxon>Cyanobacteriota</taxon>
        <taxon>Cyanophyceae</taxon>
        <taxon>Pseudanabaenales</taxon>
        <taxon>Pseudanabaenaceae</taxon>
        <taxon>Pseudanabaena</taxon>
        <taxon>Pseudanabaena cinerea</taxon>
    </lineage>
</organism>
<evidence type="ECO:0000256" key="1">
    <source>
        <dbReference type="SAM" id="MobiDB-lite"/>
    </source>
</evidence>
<protein>
    <submittedName>
        <fullName evidence="3">Transposase</fullName>
    </submittedName>
</protein>
<name>A0A926URN3_9CYAN</name>
<evidence type="ECO:0000313" key="4">
    <source>
        <dbReference type="Proteomes" id="UP000631421"/>
    </source>
</evidence>
<dbReference type="Pfam" id="PF12762">
    <property type="entry name" value="DDE_Tnp_IS1595"/>
    <property type="match status" value="1"/>
</dbReference>
<dbReference type="Proteomes" id="UP000631421">
    <property type="component" value="Unassembled WGS sequence"/>
</dbReference>
<accession>A0A926URN3</accession>
<feature type="domain" description="ISXO2-like transposase" evidence="2">
    <location>
        <begin position="9"/>
        <end position="96"/>
    </location>
</feature>
<gene>
    <name evidence="3" type="ORF">H6F44_07675</name>
</gene>
<dbReference type="InterPro" id="IPR024445">
    <property type="entry name" value="Tnp_ISXO2-like"/>
</dbReference>
<evidence type="ECO:0000313" key="3">
    <source>
        <dbReference type="EMBL" id="MBD2150000.1"/>
    </source>
</evidence>
<proteinExistence type="predicted"/>
<dbReference type="EMBL" id="JACJPY010000017">
    <property type="protein sequence ID" value="MBD2150000.1"/>
    <property type="molecule type" value="Genomic_DNA"/>
</dbReference>
<keyword evidence="4" id="KW-1185">Reference proteome</keyword>
<comment type="caution">
    <text evidence="3">The sequence shown here is derived from an EMBL/GenBank/DDBJ whole genome shotgun (WGS) entry which is preliminary data.</text>
</comment>
<reference evidence="3" key="1">
    <citation type="journal article" date="2015" name="ISME J.">
        <title>Draft Genome Sequence of Streptomyces incarnatus NRRL8089, which Produces the Nucleoside Antibiotic Sinefungin.</title>
        <authorList>
            <person name="Oshima K."/>
            <person name="Hattori M."/>
            <person name="Shimizu H."/>
            <person name="Fukuda K."/>
            <person name="Nemoto M."/>
            <person name="Inagaki K."/>
            <person name="Tamura T."/>
        </authorList>
    </citation>
    <scope>NUCLEOTIDE SEQUENCE</scope>
    <source>
        <strain evidence="3">FACHB-1277</strain>
    </source>
</reference>
<evidence type="ECO:0000259" key="2">
    <source>
        <dbReference type="Pfam" id="PF12762"/>
    </source>
</evidence>
<feature type="region of interest" description="Disordered" evidence="1">
    <location>
        <begin position="1"/>
        <end position="37"/>
    </location>
</feature>
<dbReference type="AlphaFoldDB" id="A0A926URN3"/>
<sequence>MTDPPRQRSNQRQDRHTMANDRPPIVGTVGRNSGQIRPKVCDNTQQSTIQPQVESTTLPNTTVYTDESDAYNRIPDSGCERQTVCYSQSEYAHNDDQDGCCEIHGNTMEGIWVGVCNFVHPLIVSHLLEPN</sequence>